<dbReference type="InterPro" id="IPR005467">
    <property type="entry name" value="His_kinase_dom"/>
</dbReference>
<dbReference type="Pfam" id="PF00512">
    <property type="entry name" value="HisKA"/>
    <property type="match status" value="1"/>
</dbReference>
<evidence type="ECO:0000256" key="5">
    <source>
        <dbReference type="ARBA" id="ARBA00022741"/>
    </source>
</evidence>
<dbReference type="InterPro" id="IPR035965">
    <property type="entry name" value="PAS-like_dom_sf"/>
</dbReference>
<dbReference type="PROSITE" id="PS50112">
    <property type="entry name" value="PAS"/>
    <property type="match status" value="1"/>
</dbReference>
<dbReference type="AlphaFoldDB" id="A0A7X2V550"/>
<reference evidence="12 13" key="1">
    <citation type="journal article" date="2017" name="Int. J. Syst. Evol. Microbiol.">
        <title>Bacillus mangrovi sp. nov., isolated from a sediment sample from a mangrove forest.</title>
        <authorList>
            <person name="Gupta V."/>
            <person name="Singh P.K."/>
            <person name="Korpole S."/>
            <person name="Tanuku N.R.S."/>
            <person name="Pinnaka A.K."/>
        </authorList>
    </citation>
    <scope>NUCLEOTIDE SEQUENCE [LARGE SCALE GENOMIC DNA]</scope>
    <source>
        <strain evidence="12 13">KCTC 33872</strain>
    </source>
</reference>
<dbReference type="OrthoDB" id="9815750at2"/>
<dbReference type="GO" id="GO:0000155">
    <property type="term" value="F:phosphorelay sensor kinase activity"/>
    <property type="evidence" value="ECO:0007669"/>
    <property type="project" value="InterPro"/>
</dbReference>
<organism evidence="12 13">
    <name type="scientific">Metabacillus mangrovi</name>
    <dbReference type="NCBI Taxonomy" id="1491830"/>
    <lineage>
        <taxon>Bacteria</taxon>
        <taxon>Bacillati</taxon>
        <taxon>Bacillota</taxon>
        <taxon>Bacilli</taxon>
        <taxon>Bacillales</taxon>
        <taxon>Bacillaceae</taxon>
        <taxon>Metabacillus</taxon>
    </lineage>
</organism>
<dbReference type="Gene3D" id="1.10.287.130">
    <property type="match status" value="1"/>
</dbReference>
<evidence type="ECO:0000256" key="7">
    <source>
        <dbReference type="ARBA" id="ARBA00022840"/>
    </source>
</evidence>
<comment type="catalytic activity">
    <reaction evidence="1">
        <text>ATP + protein L-histidine = ADP + protein N-phospho-L-histidine.</text>
        <dbReference type="EC" id="2.7.13.3"/>
    </reaction>
</comment>
<comment type="caution">
    <text evidence="12">The sequence shown here is derived from an EMBL/GenBank/DDBJ whole genome shotgun (WGS) entry which is preliminary data.</text>
</comment>
<evidence type="ECO:0000256" key="8">
    <source>
        <dbReference type="ARBA" id="ARBA00023012"/>
    </source>
</evidence>
<dbReference type="NCBIfam" id="TIGR00229">
    <property type="entry name" value="sensory_box"/>
    <property type="match status" value="1"/>
</dbReference>
<feature type="transmembrane region" description="Helical" evidence="9">
    <location>
        <begin position="98"/>
        <end position="121"/>
    </location>
</feature>
<dbReference type="InterPro" id="IPR013656">
    <property type="entry name" value="PAS_4"/>
</dbReference>
<feature type="domain" description="PAS" evidence="11">
    <location>
        <begin position="238"/>
        <end position="281"/>
    </location>
</feature>
<keyword evidence="3" id="KW-0597">Phosphoprotein</keyword>
<evidence type="ECO:0000256" key="4">
    <source>
        <dbReference type="ARBA" id="ARBA00022679"/>
    </source>
</evidence>
<dbReference type="CDD" id="cd00082">
    <property type="entry name" value="HisKA"/>
    <property type="match status" value="1"/>
</dbReference>
<proteinExistence type="predicted"/>
<dbReference type="SMART" id="SM00388">
    <property type="entry name" value="HisKA"/>
    <property type="match status" value="1"/>
</dbReference>
<dbReference type="EMBL" id="WMIB01000009">
    <property type="protein sequence ID" value="MTH53836.1"/>
    <property type="molecule type" value="Genomic_DNA"/>
</dbReference>
<evidence type="ECO:0000256" key="6">
    <source>
        <dbReference type="ARBA" id="ARBA00022777"/>
    </source>
</evidence>
<keyword evidence="5" id="KW-0547">Nucleotide-binding</keyword>
<dbReference type="InterPro" id="IPR003661">
    <property type="entry name" value="HisK_dim/P_dom"/>
</dbReference>
<dbReference type="InterPro" id="IPR036097">
    <property type="entry name" value="HisK_dim/P_sf"/>
</dbReference>
<dbReference type="SMART" id="SM00387">
    <property type="entry name" value="HATPase_c"/>
    <property type="match status" value="1"/>
</dbReference>
<dbReference type="InterPro" id="IPR004358">
    <property type="entry name" value="Sig_transdc_His_kin-like_C"/>
</dbReference>
<keyword evidence="9" id="KW-0472">Membrane</keyword>
<feature type="domain" description="Histidine kinase" evidence="10">
    <location>
        <begin position="376"/>
        <end position="582"/>
    </location>
</feature>
<dbReference type="SUPFAM" id="SSF55874">
    <property type="entry name" value="ATPase domain of HSP90 chaperone/DNA topoisomerase II/histidine kinase"/>
    <property type="match status" value="1"/>
</dbReference>
<feature type="transmembrane region" description="Helical" evidence="9">
    <location>
        <begin position="63"/>
        <end position="86"/>
    </location>
</feature>
<dbReference type="SUPFAM" id="SSF47384">
    <property type="entry name" value="Homodimeric domain of signal transducing histidine kinase"/>
    <property type="match status" value="1"/>
</dbReference>
<evidence type="ECO:0000256" key="9">
    <source>
        <dbReference type="SAM" id="Phobius"/>
    </source>
</evidence>
<dbReference type="GO" id="GO:0005524">
    <property type="term" value="F:ATP binding"/>
    <property type="evidence" value="ECO:0007669"/>
    <property type="project" value="UniProtKB-KW"/>
</dbReference>
<dbReference type="Gene3D" id="3.30.450.20">
    <property type="entry name" value="PAS domain"/>
    <property type="match status" value="1"/>
</dbReference>
<dbReference type="InterPro" id="IPR003594">
    <property type="entry name" value="HATPase_dom"/>
</dbReference>
<evidence type="ECO:0000256" key="1">
    <source>
        <dbReference type="ARBA" id="ARBA00000085"/>
    </source>
</evidence>
<sequence>MYFTLLAIIAVIPFVLGIVILFHNRTPLFNVAVAFLILLAVWQFDISLLYGTDLFSKEFVLRWFSLLRFGIIFNLPIVCLFMYLLLTRYSKTGFFAKTIPLAGLRLLLIASVMLSMAVFVVSNTRYGIKNMTVYDDGYPFPLHYYPQFGDWQWAFLLNIGLTLLIAFVLIFLSFFLAVKEYRFFSVNLSIAIFTVIGIGMLSGYKILPLFVSGISSVMLTLLIFIGLIQNLNRGLKDQKNLLHKIMNLNPNYIYVKNEDHQFILVNEAMAGLYGSEADEILYHTDLELNPRSVQAVRIEMEEKKVMLGIKPKYEKLEKIVDYRGDTKWIEVLKIPVVLEGKQLILCVGTDITQRIRDEEYILKTEKMSVVGELAAGVAHEIRNPLTSLKGFVQFLGEDGTLSNHNILRIMSEEIDRINEVVDELLLIAKPQGKSFKEIYAAEILDDVLLMLKETANAFHIQFDANIDPGVSFSGNKNHLKQVFLNLVKNSIEAMEFGGTIRIWCVNTSDGFAEFILEDEGEGIEQDRIDKLGEPFFTTKERGTGLGLTVCYKIIKEEHRGTIQFQSQVGKGTKVTIRLPLDPLGKENV</sequence>
<dbReference type="Gene3D" id="3.30.565.10">
    <property type="entry name" value="Histidine kinase-like ATPase, C-terminal domain"/>
    <property type="match status" value="1"/>
</dbReference>
<name>A0A7X2V550_9BACI</name>
<evidence type="ECO:0000259" key="10">
    <source>
        <dbReference type="PROSITE" id="PS50109"/>
    </source>
</evidence>
<dbReference type="EC" id="2.7.13.3" evidence="2"/>
<keyword evidence="9" id="KW-0812">Transmembrane</keyword>
<keyword evidence="13" id="KW-1185">Reference proteome</keyword>
<feature type="transmembrane region" description="Helical" evidence="9">
    <location>
        <begin position="151"/>
        <end position="176"/>
    </location>
</feature>
<evidence type="ECO:0000313" key="12">
    <source>
        <dbReference type="EMBL" id="MTH53836.1"/>
    </source>
</evidence>
<feature type="transmembrane region" description="Helical" evidence="9">
    <location>
        <begin position="6"/>
        <end position="22"/>
    </location>
</feature>
<accession>A0A7X2V550</accession>
<dbReference type="Pfam" id="PF08448">
    <property type="entry name" value="PAS_4"/>
    <property type="match status" value="1"/>
</dbReference>
<dbReference type="InterPro" id="IPR036890">
    <property type="entry name" value="HATPase_C_sf"/>
</dbReference>
<evidence type="ECO:0000256" key="3">
    <source>
        <dbReference type="ARBA" id="ARBA00022553"/>
    </source>
</evidence>
<evidence type="ECO:0000256" key="2">
    <source>
        <dbReference type="ARBA" id="ARBA00012438"/>
    </source>
</evidence>
<dbReference type="Proteomes" id="UP000434639">
    <property type="component" value="Unassembled WGS sequence"/>
</dbReference>
<evidence type="ECO:0000259" key="11">
    <source>
        <dbReference type="PROSITE" id="PS50112"/>
    </source>
</evidence>
<keyword evidence="9" id="KW-1133">Transmembrane helix</keyword>
<feature type="transmembrane region" description="Helical" evidence="9">
    <location>
        <begin position="207"/>
        <end position="228"/>
    </location>
</feature>
<feature type="transmembrane region" description="Helical" evidence="9">
    <location>
        <begin position="183"/>
        <end position="201"/>
    </location>
</feature>
<dbReference type="PRINTS" id="PR00344">
    <property type="entry name" value="BCTRLSENSOR"/>
</dbReference>
<dbReference type="RefSeq" id="WP_155112365.1">
    <property type="nucleotide sequence ID" value="NZ_WMIB01000009.1"/>
</dbReference>
<dbReference type="PANTHER" id="PTHR43065:SF10">
    <property type="entry name" value="PEROXIDE STRESS-ACTIVATED HISTIDINE KINASE MAK3"/>
    <property type="match status" value="1"/>
</dbReference>
<dbReference type="PROSITE" id="PS50109">
    <property type="entry name" value="HIS_KIN"/>
    <property type="match status" value="1"/>
</dbReference>
<keyword evidence="6" id="KW-0418">Kinase</keyword>
<keyword evidence="8" id="KW-0902">Two-component regulatory system</keyword>
<protein>
    <recommendedName>
        <fullName evidence="2">histidine kinase</fullName>
        <ecNumber evidence="2">2.7.13.3</ecNumber>
    </recommendedName>
</protein>
<gene>
    <name evidence="12" type="ORF">GKZ89_10510</name>
</gene>
<keyword evidence="4" id="KW-0808">Transferase</keyword>
<keyword evidence="7" id="KW-0067">ATP-binding</keyword>
<feature type="transmembrane region" description="Helical" evidence="9">
    <location>
        <begin position="29"/>
        <end position="51"/>
    </location>
</feature>
<dbReference type="Pfam" id="PF02518">
    <property type="entry name" value="HATPase_c"/>
    <property type="match status" value="1"/>
</dbReference>
<dbReference type="PANTHER" id="PTHR43065">
    <property type="entry name" value="SENSOR HISTIDINE KINASE"/>
    <property type="match status" value="1"/>
</dbReference>
<dbReference type="SUPFAM" id="SSF55785">
    <property type="entry name" value="PYP-like sensor domain (PAS domain)"/>
    <property type="match status" value="1"/>
</dbReference>
<dbReference type="InterPro" id="IPR000014">
    <property type="entry name" value="PAS"/>
</dbReference>
<evidence type="ECO:0000313" key="13">
    <source>
        <dbReference type="Proteomes" id="UP000434639"/>
    </source>
</evidence>